<dbReference type="GO" id="GO:0000160">
    <property type="term" value="P:phosphorelay signal transduction system"/>
    <property type="evidence" value="ECO:0007669"/>
    <property type="project" value="UniProtKB-KW"/>
</dbReference>
<evidence type="ECO:0000259" key="15">
    <source>
        <dbReference type="PROSITE" id="PS50113"/>
    </source>
</evidence>
<keyword evidence="4" id="KW-0597">Phosphoprotein</keyword>
<evidence type="ECO:0000256" key="5">
    <source>
        <dbReference type="ARBA" id="ARBA00022679"/>
    </source>
</evidence>
<evidence type="ECO:0000259" key="14">
    <source>
        <dbReference type="PROSITE" id="PS50109"/>
    </source>
</evidence>
<keyword evidence="17" id="KW-1185">Reference proteome</keyword>
<evidence type="ECO:0000256" key="13">
    <source>
        <dbReference type="SAM" id="Phobius"/>
    </source>
</evidence>
<dbReference type="PROSITE" id="PS50109">
    <property type="entry name" value="HIS_KIN"/>
    <property type="match status" value="1"/>
</dbReference>
<evidence type="ECO:0000313" key="17">
    <source>
        <dbReference type="Proteomes" id="UP001597119"/>
    </source>
</evidence>
<comment type="catalytic activity">
    <reaction evidence="1">
        <text>ATP + protein L-histidine = ADP + protein N-phospho-L-histidine.</text>
        <dbReference type="EC" id="2.7.13.3"/>
    </reaction>
</comment>
<dbReference type="SMART" id="SM00387">
    <property type="entry name" value="HATPase_c"/>
    <property type="match status" value="1"/>
</dbReference>
<dbReference type="InterPro" id="IPR050351">
    <property type="entry name" value="BphY/WalK/GraS-like"/>
</dbReference>
<sequence length="561" mass="61506">MDSFQTLLIIAYIACGLLPLILVRPVLRNRDNPGAVGMGIVIAGLSLWGLASAAHTAVTTQGLAFITWNVLLLGASFSIIGWFLVLSVYTGLLTPTRRVLGLLALEPLLFQLFVWTNPAHHLVYGQGTSFTAVTSIVSNYQAIFWVHAVVGYVFNLVAALLVLSEVLSARGVRRTQSIALFASLIPPTIFNVVHIVAETPFDLTPFGYVATVFILGWALFRAQLLDIVPIGRARAVENMSDAVVTVDTNGRVVDCNPAAREMVDVGPNYVGISGEEFFSAFPDAVDRFQDRDVVDTEISVTQDGTVRYFDISISPIHDLAGKQEGRLIVLREITLLKKREQELREREQELDLLRQVLSRVLRHNIRNDLTVVKGYNELLAADLAGEQQAMAEKVISKADDLVAISEKARSIEKLIQKDQQPMTIDLSQILTETFNEYRTQFPTVSFTLDCPENCTAVVTPSIELAVKNLLGNAAKHNDSAAPEVDVRLTERDETVRLTISDNGPGVPAQELRVLEQGEETPLEHGSGIGLWIVHWVISNSNASIDFDVDDDGTTAVLTVPA</sequence>
<dbReference type="InterPro" id="IPR036890">
    <property type="entry name" value="HATPase_C_sf"/>
</dbReference>
<dbReference type="PROSITE" id="PS50113">
    <property type="entry name" value="PAC"/>
    <property type="match status" value="1"/>
</dbReference>
<feature type="transmembrane region" description="Helical" evidence="13">
    <location>
        <begin position="203"/>
        <end position="220"/>
    </location>
</feature>
<keyword evidence="8 16" id="KW-0418">Kinase</keyword>
<dbReference type="GO" id="GO:0016020">
    <property type="term" value="C:membrane"/>
    <property type="evidence" value="ECO:0007669"/>
    <property type="project" value="UniProtKB-SubCell"/>
</dbReference>
<evidence type="ECO:0000313" key="16">
    <source>
        <dbReference type="EMBL" id="MFD1587441.1"/>
    </source>
</evidence>
<evidence type="ECO:0000256" key="2">
    <source>
        <dbReference type="ARBA" id="ARBA00004141"/>
    </source>
</evidence>
<dbReference type="EMBL" id="JBHUDJ010000003">
    <property type="protein sequence ID" value="MFD1587441.1"/>
    <property type="molecule type" value="Genomic_DNA"/>
</dbReference>
<dbReference type="SUPFAM" id="SSF55785">
    <property type="entry name" value="PYP-like sensor domain (PAS domain)"/>
    <property type="match status" value="1"/>
</dbReference>
<keyword evidence="12 13" id="KW-0472">Membrane</keyword>
<dbReference type="Pfam" id="PF02518">
    <property type="entry name" value="HATPase_c"/>
    <property type="match status" value="1"/>
</dbReference>
<evidence type="ECO:0000256" key="6">
    <source>
        <dbReference type="ARBA" id="ARBA00022692"/>
    </source>
</evidence>
<dbReference type="GO" id="GO:0005524">
    <property type="term" value="F:ATP binding"/>
    <property type="evidence" value="ECO:0007669"/>
    <property type="project" value="UniProtKB-KW"/>
</dbReference>
<keyword evidence="6 13" id="KW-0812">Transmembrane</keyword>
<dbReference type="InterPro" id="IPR013656">
    <property type="entry name" value="PAS_4"/>
</dbReference>
<dbReference type="InterPro" id="IPR003661">
    <property type="entry name" value="HisK_dim/P_dom"/>
</dbReference>
<dbReference type="Pfam" id="PF16927">
    <property type="entry name" value="HisKA_7TM"/>
    <property type="match status" value="1"/>
</dbReference>
<dbReference type="InterPro" id="IPR000014">
    <property type="entry name" value="PAS"/>
</dbReference>
<dbReference type="AlphaFoldDB" id="A0ABD6CAP8"/>
<evidence type="ECO:0000256" key="10">
    <source>
        <dbReference type="ARBA" id="ARBA00022989"/>
    </source>
</evidence>
<dbReference type="GO" id="GO:0004673">
    <property type="term" value="F:protein histidine kinase activity"/>
    <property type="evidence" value="ECO:0007669"/>
    <property type="project" value="UniProtKB-EC"/>
</dbReference>
<feature type="transmembrane region" description="Helical" evidence="13">
    <location>
        <begin position="142"/>
        <end position="166"/>
    </location>
</feature>
<gene>
    <name evidence="16" type="ORF">ACFR9U_10630</name>
</gene>
<name>A0ABD6CAP8_9EURY</name>
<dbReference type="InterPro" id="IPR031621">
    <property type="entry name" value="HisKA_7TM"/>
</dbReference>
<dbReference type="Gene3D" id="3.30.450.20">
    <property type="entry name" value="PAS domain"/>
    <property type="match status" value="1"/>
</dbReference>
<evidence type="ECO:0000256" key="9">
    <source>
        <dbReference type="ARBA" id="ARBA00022840"/>
    </source>
</evidence>
<dbReference type="PANTHER" id="PTHR42878:SF7">
    <property type="entry name" value="SENSOR HISTIDINE KINASE GLRK"/>
    <property type="match status" value="1"/>
</dbReference>
<keyword evidence="7" id="KW-0547">Nucleotide-binding</keyword>
<feature type="transmembrane region" description="Helical" evidence="13">
    <location>
        <begin position="70"/>
        <end position="92"/>
    </location>
</feature>
<accession>A0ABD6CAP8</accession>
<comment type="caution">
    <text evidence="16">The sequence shown here is derived from an EMBL/GenBank/DDBJ whole genome shotgun (WGS) entry which is preliminary data.</text>
</comment>
<feature type="transmembrane region" description="Helical" evidence="13">
    <location>
        <begin position="99"/>
        <end position="116"/>
    </location>
</feature>
<dbReference type="EC" id="2.7.13.3" evidence="3"/>
<dbReference type="CDD" id="cd00130">
    <property type="entry name" value="PAS"/>
    <property type="match status" value="1"/>
</dbReference>
<feature type="transmembrane region" description="Helical" evidence="13">
    <location>
        <begin position="178"/>
        <end position="197"/>
    </location>
</feature>
<keyword evidence="10 13" id="KW-1133">Transmembrane helix</keyword>
<evidence type="ECO:0000256" key="12">
    <source>
        <dbReference type="ARBA" id="ARBA00023136"/>
    </source>
</evidence>
<dbReference type="RefSeq" id="WP_247373514.1">
    <property type="nucleotide sequence ID" value="NZ_JALLGV010000001.1"/>
</dbReference>
<evidence type="ECO:0000256" key="8">
    <source>
        <dbReference type="ARBA" id="ARBA00022777"/>
    </source>
</evidence>
<dbReference type="Pfam" id="PF08448">
    <property type="entry name" value="PAS_4"/>
    <property type="match status" value="1"/>
</dbReference>
<dbReference type="InterPro" id="IPR005467">
    <property type="entry name" value="His_kinase_dom"/>
</dbReference>
<keyword evidence="11" id="KW-0902">Two-component regulatory system</keyword>
<dbReference type="InterPro" id="IPR003594">
    <property type="entry name" value="HATPase_dom"/>
</dbReference>
<dbReference type="InterPro" id="IPR000700">
    <property type="entry name" value="PAS-assoc_C"/>
</dbReference>
<keyword evidence="5" id="KW-0808">Transferase</keyword>
<evidence type="ECO:0000256" key="7">
    <source>
        <dbReference type="ARBA" id="ARBA00022741"/>
    </source>
</evidence>
<comment type="subcellular location">
    <subcellularLocation>
        <location evidence="2">Membrane</location>
        <topology evidence="2">Multi-pass membrane protein</topology>
    </subcellularLocation>
</comment>
<evidence type="ECO:0000256" key="4">
    <source>
        <dbReference type="ARBA" id="ARBA00022553"/>
    </source>
</evidence>
<dbReference type="Gene3D" id="3.30.565.10">
    <property type="entry name" value="Histidine kinase-like ATPase, C-terminal domain"/>
    <property type="match status" value="1"/>
</dbReference>
<feature type="transmembrane region" description="Helical" evidence="13">
    <location>
        <begin position="35"/>
        <end position="58"/>
    </location>
</feature>
<feature type="domain" description="PAC" evidence="15">
    <location>
        <begin position="292"/>
        <end position="345"/>
    </location>
</feature>
<evidence type="ECO:0000256" key="3">
    <source>
        <dbReference type="ARBA" id="ARBA00012438"/>
    </source>
</evidence>
<evidence type="ECO:0000256" key="1">
    <source>
        <dbReference type="ARBA" id="ARBA00000085"/>
    </source>
</evidence>
<reference evidence="16 17" key="1">
    <citation type="journal article" date="2019" name="Int. J. Syst. Evol. Microbiol.">
        <title>The Global Catalogue of Microorganisms (GCM) 10K type strain sequencing project: providing services to taxonomists for standard genome sequencing and annotation.</title>
        <authorList>
            <consortium name="The Broad Institute Genomics Platform"/>
            <consortium name="The Broad Institute Genome Sequencing Center for Infectious Disease"/>
            <person name="Wu L."/>
            <person name="Ma J."/>
        </authorList>
    </citation>
    <scope>NUCLEOTIDE SEQUENCE [LARGE SCALE GENOMIC DNA]</scope>
    <source>
        <strain evidence="16 17">CGMCC 1.12125</strain>
    </source>
</reference>
<dbReference type="InterPro" id="IPR035965">
    <property type="entry name" value="PAS-like_dom_sf"/>
</dbReference>
<dbReference type="InterPro" id="IPR004358">
    <property type="entry name" value="Sig_transdc_His_kin-like_C"/>
</dbReference>
<feature type="domain" description="Histidine kinase" evidence="14">
    <location>
        <begin position="360"/>
        <end position="561"/>
    </location>
</feature>
<protein>
    <recommendedName>
        <fullName evidence="3">histidine kinase</fullName>
        <ecNumber evidence="3">2.7.13.3</ecNumber>
    </recommendedName>
</protein>
<evidence type="ECO:0000256" key="11">
    <source>
        <dbReference type="ARBA" id="ARBA00023012"/>
    </source>
</evidence>
<dbReference type="PANTHER" id="PTHR42878">
    <property type="entry name" value="TWO-COMPONENT HISTIDINE KINASE"/>
    <property type="match status" value="1"/>
</dbReference>
<proteinExistence type="predicted"/>
<organism evidence="16 17">
    <name type="scientific">Halorientalis brevis</name>
    <dbReference type="NCBI Taxonomy" id="1126241"/>
    <lineage>
        <taxon>Archaea</taxon>
        <taxon>Methanobacteriati</taxon>
        <taxon>Methanobacteriota</taxon>
        <taxon>Stenosarchaea group</taxon>
        <taxon>Halobacteria</taxon>
        <taxon>Halobacteriales</taxon>
        <taxon>Haloarculaceae</taxon>
        <taxon>Halorientalis</taxon>
    </lineage>
</organism>
<dbReference type="Proteomes" id="UP001597119">
    <property type="component" value="Unassembled WGS sequence"/>
</dbReference>
<keyword evidence="9" id="KW-0067">ATP-binding</keyword>
<feature type="transmembrane region" description="Helical" evidence="13">
    <location>
        <begin position="6"/>
        <end position="23"/>
    </location>
</feature>
<dbReference type="SMART" id="SM00388">
    <property type="entry name" value="HisKA"/>
    <property type="match status" value="1"/>
</dbReference>
<dbReference type="PRINTS" id="PR00344">
    <property type="entry name" value="BCTRLSENSOR"/>
</dbReference>
<dbReference type="SUPFAM" id="SSF55874">
    <property type="entry name" value="ATPase domain of HSP90 chaperone/DNA topoisomerase II/histidine kinase"/>
    <property type="match status" value="1"/>
</dbReference>